<dbReference type="Pfam" id="PF00249">
    <property type="entry name" value="Myb_DNA-binding"/>
    <property type="match status" value="2"/>
</dbReference>
<name>A0A0L9V197_PHAAN</name>
<evidence type="ECO:0000259" key="8">
    <source>
        <dbReference type="PROSITE" id="PS50090"/>
    </source>
</evidence>
<dbReference type="SMART" id="SM00717">
    <property type="entry name" value="SANT"/>
    <property type="match status" value="2"/>
</dbReference>
<keyword evidence="6" id="KW-0539">Nucleus</keyword>
<feature type="domain" description="Myb-like" evidence="8">
    <location>
        <begin position="63"/>
        <end position="116"/>
    </location>
</feature>
<keyword evidence="4" id="KW-0238">DNA-binding</keyword>
<feature type="domain" description="Myb-like" evidence="8">
    <location>
        <begin position="9"/>
        <end position="62"/>
    </location>
</feature>
<feature type="domain" description="HTH myb-type" evidence="9">
    <location>
        <begin position="67"/>
        <end position="120"/>
    </location>
</feature>
<dbReference type="GO" id="GO:0003677">
    <property type="term" value="F:DNA binding"/>
    <property type="evidence" value="ECO:0007669"/>
    <property type="project" value="UniProtKB-KW"/>
</dbReference>
<dbReference type="AlphaFoldDB" id="A0A0L9V197"/>
<dbReference type="CDD" id="cd00167">
    <property type="entry name" value="SANT"/>
    <property type="match status" value="2"/>
</dbReference>
<reference evidence="11" key="1">
    <citation type="journal article" date="2015" name="Proc. Natl. Acad. Sci. U.S.A.">
        <title>Genome sequencing of adzuki bean (Vigna angularis) provides insight into high starch and low fat accumulation and domestication.</title>
        <authorList>
            <person name="Yang K."/>
            <person name="Tian Z."/>
            <person name="Chen C."/>
            <person name="Luo L."/>
            <person name="Zhao B."/>
            <person name="Wang Z."/>
            <person name="Yu L."/>
            <person name="Li Y."/>
            <person name="Sun Y."/>
            <person name="Li W."/>
            <person name="Chen Y."/>
            <person name="Li Y."/>
            <person name="Zhang Y."/>
            <person name="Ai D."/>
            <person name="Zhao J."/>
            <person name="Shang C."/>
            <person name="Ma Y."/>
            <person name="Wu B."/>
            <person name="Wang M."/>
            <person name="Gao L."/>
            <person name="Sun D."/>
            <person name="Zhang P."/>
            <person name="Guo F."/>
            <person name="Wang W."/>
            <person name="Li Y."/>
            <person name="Wang J."/>
            <person name="Varshney R.K."/>
            <person name="Wang J."/>
            <person name="Ling H.Q."/>
            <person name="Wan P."/>
        </authorList>
    </citation>
    <scope>NUCLEOTIDE SEQUENCE</scope>
    <source>
        <strain evidence="11">cv. Jingnong 6</strain>
    </source>
</reference>
<dbReference type="GO" id="GO:0005634">
    <property type="term" value="C:nucleus"/>
    <property type="evidence" value="ECO:0007669"/>
    <property type="project" value="UniProtKB-SubCell"/>
</dbReference>
<dbReference type="InterPro" id="IPR001005">
    <property type="entry name" value="SANT/Myb"/>
</dbReference>
<dbReference type="PANTHER" id="PTHR48000">
    <property type="entry name" value="OS09G0431300 PROTEIN"/>
    <property type="match status" value="1"/>
</dbReference>
<accession>A0A0L9V197</accession>
<protein>
    <submittedName>
        <fullName evidence="10">Uncharacterized protein</fullName>
    </submittedName>
</protein>
<evidence type="ECO:0000256" key="6">
    <source>
        <dbReference type="ARBA" id="ARBA00023242"/>
    </source>
</evidence>
<evidence type="ECO:0000256" key="4">
    <source>
        <dbReference type="ARBA" id="ARBA00023125"/>
    </source>
</evidence>
<evidence type="ECO:0000256" key="1">
    <source>
        <dbReference type="ARBA" id="ARBA00004123"/>
    </source>
</evidence>
<dbReference type="FunFam" id="1.10.10.60:FF:000015">
    <property type="entry name" value="Transcription factor RAX3"/>
    <property type="match status" value="1"/>
</dbReference>
<evidence type="ECO:0000256" key="2">
    <source>
        <dbReference type="ARBA" id="ARBA00022737"/>
    </source>
</evidence>
<keyword evidence="2" id="KW-0677">Repeat</keyword>
<organism evidence="10 11">
    <name type="scientific">Phaseolus angularis</name>
    <name type="common">Azuki bean</name>
    <name type="synonym">Vigna angularis</name>
    <dbReference type="NCBI Taxonomy" id="3914"/>
    <lineage>
        <taxon>Eukaryota</taxon>
        <taxon>Viridiplantae</taxon>
        <taxon>Streptophyta</taxon>
        <taxon>Embryophyta</taxon>
        <taxon>Tracheophyta</taxon>
        <taxon>Spermatophyta</taxon>
        <taxon>Magnoliopsida</taxon>
        <taxon>eudicotyledons</taxon>
        <taxon>Gunneridae</taxon>
        <taxon>Pentapetalae</taxon>
        <taxon>rosids</taxon>
        <taxon>fabids</taxon>
        <taxon>Fabales</taxon>
        <taxon>Fabaceae</taxon>
        <taxon>Papilionoideae</taxon>
        <taxon>50 kb inversion clade</taxon>
        <taxon>NPAAA clade</taxon>
        <taxon>indigoferoid/millettioid clade</taxon>
        <taxon>Phaseoleae</taxon>
        <taxon>Vigna</taxon>
    </lineage>
</organism>
<comment type="subcellular location">
    <subcellularLocation>
        <location evidence="1">Nucleus</location>
    </subcellularLocation>
</comment>
<dbReference type="STRING" id="3914.A0A0L9V197"/>
<evidence type="ECO:0000256" key="7">
    <source>
        <dbReference type="SAM" id="MobiDB-lite"/>
    </source>
</evidence>
<dbReference type="Gene3D" id="1.10.10.60">
    <property type="entry name" value="Homeodomain-like"/>
    <property type="match status" value="2"/>
</dbReference>
<proteinExistence type="predicted"/>
<dbReference type="EMBL" id="CM003377">
    <property type="protein sequence ID" value="KOM48900.1"/>
    <property type="molecule type" value="Genomic_DNA"/>
</dbReference>
<dbReference type="PROSITE" id="PS51294">
    <property type="entry name" value="HTH_MYB"/>
    <property type="match status" value="2"/>
</dbReference>
<evidence type="ECO:0000256" key="3">
    <source>
        <dbReference type="ARBA" id="ARBA00023015"/>
    </source>
</evidence>
<dbReference type="PROSITE" id="PS50090">
    <property type="entry name" value="MYB_LIKE"/>
    <property type="match status" value="2"/>
</dbReference>
<feature type="region of interest" description="Disordered" evidence="7">
    <location>
        <begin position="215"/>
        <end position="236"/>
    </location>
</feature>
<dbReference type="InterPro" id="IPR009057">
    <property type="entry name" value="Homeodomain-like_sf"/>
</dbReference>
<dbReference type="InterPro" id="IPR017930">
    <property type="entry name" value="Myb_dom"/>
</dbReference>
<keyword evidence="3" id="KW-0805">Transcription regulation</keyword>
<dbReference type="PANTHER" id="PTHR48000:SF67">
    <property type="entry name" value="MYB-LIKE DNA-BINDING DOMAIN CONTAINING PROTEIN, EXPRESSED"/>
    <property type="match status" value="1"/>
</dbReference>
<evidence type="ECO:0000313" key="11">
    <source>
        <dbReference type="Proteomes" id="UP000053144"/>
    </source>
</evidence>
<dbReference type="Proteomes" id="UP000053144">
    <property type="component" value="Chromosome 7"/>
</dbReference>
<dbReference type="SUPFAM" id="SSF46689">
    <property type="entry name" value="Homeodomain-like"/>
    <property type="match status" value="1"/>
</dbReference>
<keyword evidence="5" id="KW-0804">Transcription</keyword>
<feature type="domain" description="HTH myb-type" evidence="9">
    <location>
        <begin position="9"/>
        <end position="66"/>
    </location>
</feature>
<evidence type="ECO:0000259" key="9">
    <source>
        <dbReference type="PROSITE" id="PS51294"/>
    </source>
</evidence>
<evidence type="ECO:0000313" key="10">
    <source>
        <dbReference type="EMBL" id="KOM48900.1"/>
    </source>
</evidence>
<sequence>MGRAPCCDKANVKRGPWSPEEDATLKAYVESHGTGGNWIALPKKAGLRRCGKSCRLRWLNYLRPDIKHGGFTEEEDNIICNLYGQMGSRQVLIFKLSSKLPGRTDNDVKNYWNTKLKKKIMAGKVSLKTLTENDTLPSTSTPLPTNQSLKTQNSPFNVSPNQLALVLPILEANDNNAFTDNQKNIISFDQTKHHGLYSPQVMHGVSQIGASSRINNNTNESNSNSHMVSLSQEGSSSISDSSSIAMNYNKCVVSQPQQQQQEQQQHCIDESMEMLVDFGFGFPYDFANCHYERVGETFAPEWVDFSYADIKPH</sequence>
<dbReference type="OMA" id="NAYNQTW"/>
<gene>
    <name evidence="10" type="ORF">LR48_Vigan07g260400</name>
</gene>
<dbReference type="Gramene" id="KOM48900">
    <property type="protein sequence ID" value="KOM48900"/>
    <property type="gene ID" value="LR48_Vigan07g260400"/>
</dbReference>
<evidence type="ECO:0000256" key="5">
    <source>
        <dbReference type="ARBA" id="ARBA00023163"/>
    </source>
</evidence>